<dbReference type="GO" id="GO:0043130">
    <property type="term" value="F:ubiquitin binding"/>
    <property type="evidence" value="ECO:0007669"/>
    <property type="project" value="EnsemblFungi"/>
</dbReference>
<keyword evidence="5" id="KW-0175">Coiled coil</keyword>
<dbReference type="InterPro" id="IPR020472">
    <property type="entry name" value="WD40_PAC1"/>
</dbReference>
<feature type="coiled-coil region" evidence="5">
    <location>
        <begin position="232"/>
        <end position="266"/>
    </location>
</feature>
<dbReference type="GeneID" id="34524258"/>
<dbReference type="PROSITE" id="PS50082">
    <property type="entry name" value="WD_REPEATS_2"/>
    <property type="match status" value="4"/>
</dbReference>
<feature type="repeat" description="WD" evidence="4">
    <location>
        <begin position="562"/>
        <end position="601"/>
    </location>
</feature>
<evidence type="ECO:0000313" key="6">
    <source>
        <dbReference type="EMBL" id="CCK68608.1"/>
    </source>
</evidence>
<evidence type="ECO:0000256" key="3">
    <source>
        <dbReference type="ARBA" id="ARBA00022786"/>
    </source>
</evidence>
<keyword evidence="2" id="KW-0677">Repeat</keyword>
<accession>J7RGE0</accession>
<dbReference type="PRINTS" id="PR00320">
    <property type="entry name" value="GPROTEINBRPT"/>
</dbReference>
<dbReference type="STRING" id="1071383.J7RGE0"/>
<dbReference type="SUPFAM" id="SSF50978">
    <property type="entry name" value="WD40 repeat-like"/>
    <property type="match status" value="1"/>
</dbReference>
<dbReference type="eggNOG" id="KOG4155">
    <property type="taxonomic scope" value="Eukaryota"/>
</dbReference>
<reference evidence="7" key="2">
    <citation type="submission" date="2012-08" db="EMBL/GenBank/DDBJ databases">
        <title>Genome sequence of Kazachstania naganishii.</title>
        <authorList>
            <person name="Gordon J.L."/>
            <person name="Armisen D."/>
            <person name="Proux-Wera E."/>
            <person name="OhEigeartaigh S.S."/>
            <person name="Byrne K.P."/>
            <person name="Wolfe K.H."/>
        </authorList>
    </citation>
    <scope>NUCLEOTIDE SEQUENCE [LARGE SCALE GENOMIC DNA]</scope>
    <source>
        <strain evidence="7">ATCC MYA-139 / BCRC 22969 / CBS 8797 / CCRC 22969 / KCTC 17520 / NBRC 10181 / NCYC 3082</strain>
    </source>
</reference>
<dbReference type="Pfam" id="PF00400">
    <property type="entry name" value="WD40"/>
    <property type="match status" value="4"/>
</dbReference>
<feature type="repeat" description="WD" evidence="4">
    <location>
        <begin position="539"/>
        <end position="561"/>
    </location>
</feature>
<organism evidence="6 7">
    <name type="scientific">Huiozyma naganishii (strain ATCC MYA-139 / BCRC 22969 / CBS 8797 / KCTC 17520 / NBRC 10181 / NCYC 3082 / Yp74L-3)</name>
    <name type="common">Yeast</name>
    <name type="synonym">Kazachstania naganishii</name>
    <dbReference type="NCBI Taxonomy" id="1071383"/>
    <lineage>
        <taxon>Eukaryota</taxon>
        <taxon>Fungi</taxon>
        <taxon>Dikarya</taxon>
        <taxon>Ascomycota</taxon>
        <taxon>Saccharomycotina</taxon>
        <taxon>Saccharomycetes</taxon>
        <taxon>Saccharomycetales</taxon>
        <taxon>Saccharomycetaceae</taxon>
        <taxon>Huiozyma</taxon>
    </lineage>
</organism>
<feature type="repeat" description="WD" evidence="4">
    <location>
        <begin position="468"/>
        <end position="507"/>
    </location>
</feature>
<keyword evidence="1 4" id="KW-0853">WD repeat</keyword>
<dbReference type="CDD" id="cd00200">
    <property type="entry name" value="WD40"/>
    <property type="match status" value="1"/>
</dbReference>
<dbReference type="InterPro" id="IPR036322">
    <property type="entry name" value="WD40_repeat_dom_sf"/>
</dbReference>
<dbReference type="GO" id="GO:0005741">
    <property type="term" value="C:mitochondrial outer membrane"/>
    <property type="evidence" value="ECO:0007669"/>
    <property type="project" value="EnsemblFungi"/>
</dbReference>
<dbReference type="InterPro" id="IPR001680">
    <property type="entry name" value="WD40_rpt"/>
</dbReference>
<dbReference type="EMBL" id="HE978315">
    <property type="protein sequence ID" value="CCK68608.1"/>
    <property type="molecule type" value="Genomic_DNA"/>
</dbReference>
<dbReference type="InterPro" id="IPR019775">
    <property type="entry name" value="WD40_repeat_CS"/>
</dbReference>
<keyword evidence="3" id="KW-0833">Ubl conjugation pathway</keyword>
<dbReference type="Gene3D" id="2.130.10.10">
    <property type="entry name" value="YVTN repeat-like/Quinoprotein amine dehydrogenase"/>
    <property type="match status" value="2"/>
</dbReference>
<dbReference type="CDD" id="cd22881">
    <property type="entry name" value="Mdv1_N"/>
    <property type="match status" value="1"/>
</dbReference>
<protein>
    <submittedName>
        <fullName evidence="6">Uncharacterized protein</fullName>
    </submittedName>
</protein>
<evidence type="ECO:0000256" key="1">
    <source>
        <dbReference type="ARBA" id="ARBA00022574"/>
    </source>
</evidence>
<keyword evidence="7" id="KW-1185">Reference proteome</keyword>
<evidence type="ECO:0000256" key="5">
    <source>
        <dbReference type="SAM" id="Coils"/>
    </source>
</evidence>
<dbReference type="PANTHER" id="PTHR19872:SF9">
    <property type="entry name" value="UBIQUITIN-BINDING SDF UBIQUITIN LIGASE COMPLEX SUBUNIT"/>
    <property type="match status" value="1"/>
</dbReference>
<gene>
    <name evidence="6" type="primary">KNAG0B01610</name>
    <name evidence="6" type="ordered locus">KNAG_0B01610</name>
</gene>
<dbReference type="GO" id="GO:0016559">
    <property type="term" value="P:peroxisome fission"/>
    <property type="evidence" value="ECO:0007669"/>
    <property type="project" value="EnsemblFungi"/>
</dbReference>
<proteinExistence type="predicted"/>
<dbReference type="HOGENOM" id="CLU_012350_1_0_1"/>
<evidence type="ECO:0000256" key="2">
    <source>
        <dbReference type="ARBA" id="ARBA00022737"/>
    </source>
</evidence>
<feature type="repeat" description="WD" evidence="4">
    <location>
        <begin position="413"/>
        <end position="447"/>
    </location>
</feature>
<dbReference type="KEGG" id="kng:KNAG_0B01610"/>
<dbReference type="InterPro" id="IPR015943">
    <property type="entry name" value="WD40/YVTN_repeat-like_dom_sf"/>
</dbReference>
<dbReference type="Gene3D" id="6.10.280.220">
    <property type="match status" value="1"/>
</dbReference>
<reference evidence="6 7" key="1">
    <citation type="journal article" date="2011" name="Proc. Natl. Acad. Sci. U.S.A.">
        <title>Evolutionary erosion of yeast sex chromosomes by mating-type switching accidents.</title>
        <authorList>
            <person name="Gordon J.L."/>
            <person name="Armisen D."/>
            <person name="Proux-Wera E."/>
            <person name="Oheigeartaigh S.S."/>
            <person name="Byrne K.P."/>
            <person name="Wolfe K.H."/>
        </authorList>
    </citation>
    <scope>NUCLEOTIDE SEQUENCE [LARGE SCALE GENOMIC DNA]</scope>
    <source>
        <strain evidence="7">ATCC MYA-139 / BCRC 22969 / CBS 8797 / CCRC 22969 / KCTC 17520 / NBRC 10181 / NCYC 3082</strain>
    </source>
</reference>
<dbReference type="PANTHER" id="PTHR19872">
    <property type="entry name" value="UBIQUITIN LIGASE SPECIFICITY FACTOR/HREP PROTEIN"/>
    <property type="match status" value="1"/>
</dbReference>
<dbReference type="Proteomes" id="UP000006310">
    <property type="component" value="Chromosome 2"/>
</dbReference>
<dbReference type="RefSeq" id="XP_022462854.1">
    <property type="nucleotide sequence ID" value="XM_022611446.1"/>
</dbReference>
<dbReference type="OrthoDB" id="496at2759"/>
<dbReference type="SMART" id="SM00320">
    <property type="entry name" value="WD40"/>
    <property type="match status" value="6"/>
</dbReference>
<dbReference type="GO" id="GO:0090141">
    <property type="term" value="P:positive regulation of mitochondrial fission"/>
    <property type="evidence" value="ECO:0007669"/>
    <property type="project" value="EnsemblFungi"/>
</dbReference>
<dbReference type="PROSITE" id="PS00678">
    <property type="entry name" value="WD_REPEATS_1"/>
    <property type="match status" value="3"/>
</dbReference>
<dbReference type="InterPro" id="IPR051075">
    <property type="entry name" value="SCF_subunit_WD-repeat"/>
</dbReference>
<evidence type="ECO:0000256" key="4">
    <source>
        <dbReference type="PROSITE-ProRule" id="PRU00221"/>
    </source>
</evidence>
<dbReference type="PROSITE" id="PS50294">
    <property type="entry name" value="WD_REPEATS_REGION"/>
    <property type="match status" value="3"/>
</dbReference>
<dbReference type="GO" id="GO:0000266">
    <property type="term" value="P:mitochondrial fission"/>
    <property type="evidence" value="ECO:0007669"/>
    <property type="project" value="EnsemblFungi"/>
</dbReference>
<name>J7RGE0_HUIN7</name>
<sequence>MSQNEHPISNIGKTLSVTASALLQSQNISDTILSAKSPYAQMLKDTVDEKGAKYPSMDLVAKWRAGRQNTENKDSFQDVAQDSSSYFKNRFTNERKAFQLLSYINDDLLNDLDTTPHSKNKLLTQDPANEEQPPSLYQGFNALLSQEETAFSITESNTSQTNMIEPEMNEVKQVGIISAVNNSQDLDPALVNASYNLTELATMKADLLEKLSMLQINKKIAMFDIEEIDSKLQRLKIRRDLMFNRIADLEDKELSMENSISSIEERVNILQEHGLDNSKENFSESGGNLANLRTPIVSIPNVSGSSPGRRQSFISDSSLEENINNSLNYNELLPAKRLSAFFQQRNKKHKKALPTLQQYYTSGSHIKSITGALLGPVSCLDFDIPFGALCSAGWQDPVVKVWDLSKNKQIGLLSGHLATVHCMEMDNNYNMLATGSRDATLKIWNVSQAVQSYGIDPDTVADSCIFSFQEHSDEVTALSINFNHLLSGSQDRTVRQWDMNTGKCVQTLDVSFVNALSHSLVTTLDPPVVGALKSYDVALATGTKDGMVRLWDLRTGEIVRTLKGHTGAISCLKFDLHNLITGSLDNSVRVWDLRSGSTLDAFRYQSPVTSLDFDDEKVAIANGSNSIQVYNRKEQRHWVCGQNEEMTGSTNFVRLKNGYLVEARDNGVISTWAV</sequence>
<dbReference type="OMA" id="ERLRYMD"/>
<evidence type="ECO:0000313" key="7">
    <source>
        <dbReference type="Proteomes" id="UP000006310"/>
    </source>
</evidence>
<dbReference type="AlphaFoldDB" id="J7RGE0"/>